<dbReference type="Proteomes" id="UP000789759">
    <property type="component" value="Unassembled WGS sequence"/>
</dbReference>
<name>A0A9N9KDD6_9GLOM</name>
<feature type="non-terminal residue" evidence="1">
    <location>
        <position position="46"/>
    </location>
</feature>
<gene>
    <name evidence="1" type="ORF">CPELLU_LOCUS19893</name>
</gene>
<protein>
    <submittedName>
        <fullName evidence="1">13478_t:CDS:1</fullName>
    </submittedName>
</protein>
<comment type="caution">
    <text evidence="1">The sequence shown here is derived from an EMBL/GenBank/DDBJ whole genome shotgun (WGS) entry which is preliminary data.</text>
</comment>
<proteinExistence type="predicted"/>
<reference evidence="1" key="1">
    <citation type="submission" date="2021-06" db="EMBL/GenBank/DDBJ databases">
        <authorList>
            <person name="Kallberg Y."/>
            <person name="Tangrot J."/>
            <person name="Rosling A."/>
        </authorList>
    </citation>
    <scope>NUCLEOTIDE SEQUENCE</scope>
    <source>
        <strain evidence="1">FL966</strain>
    </source>
</reference>
<evidence type="ECO:0000313" key="2">
    <source>
        <dbReference type="Proteomes" id="UP000789759"/>
    </source>
</evidence>
<keyword evidence="2" id="KW-1185">Reference proteome</keyword>
<evidence type="ECO:0000313" key="1">
    <source>
        <dbReference type="EMBL" id="CAG8823279.1"/>
    </source>
</evidence>
<dbReference type="AlphaFoldDB" id="A0A9N9KDD6"/>
<dbReference type="EMBL" id="CAJVQA010052779">
    <property type="protein sequence ID" value="CAG8823279.1"/>
    <property type="molecule type" value="Genomic_DNA"/>
</dbReference>
<sequence>MFNSLCKCNQYSRSLEKTAFVSKTENLTKICCYCRNKDLQNYYVAK</sequence>
<organism evidence="1 2">
    <name type="scientific">Cetraspora pellucida</name>
    <dbReference type="NCBI Taxonomy" id="1433469"/>
    <lineage>
        <taxon>Eukaryota</taxon>
        <taxon>Fungi</taxon>
        <taxon>Fungi incertae sedis</taxon>
        <taxon>Mucoromycota</taxon>
        <taxon>Glomeromycotina</taxon>
        <taxon>Glomeromycetes</taxon>
        <taxon>Diversisporales</taxon>
        <taxon>Gigasporaceae</taxon>
        <taxon>Cetraspora</taxon>
    </lineage>
</organism>
<accession>A0A9N9KDD6</accession>